<evidence type="ECO:0000256" key="9">
    <source>
        <dbReference type="SAM" id="SignalP"/>
    </source>
</evidence>
<dbReference type="InterPro" id="IPR029045">
    <property type="entry name" value="ClpP/crotonase-like_dom_sf"/>
</dbReference>
<dbReference type="SMART" id="SM00245">
    <property type="entry name" value="TSPc"/>
    <property type="match status" value="1"/>
</dbReference>
<dbReference type="EC" id="3.4.21.-" evidence="7"/>
<accession>A0ABS7E3A3</accession>
<comment type="subcellular location">
    <subcellularLocation>
        <location evidence="1 7">Cytoplasm</location>
    </subcellularLocation>
</comment>
<evidence type="ECO:0000259" key="10">
    <source>
        <dbReference type="SMART" id="SM00245"/>
    </source>
</evidence>
<feature type="chain" id="PRO_5047448874" description="Tricorn protease homolog" evidence="9">
    <location>
        <begin position="20"/>
        <end position="1079"/>
    </location>
</feature>
<dbReference type="InterPro" id="IPR005151">
    <property type="entry name" value="Tail-specific_protease"/>
</dbReference>
<keyword evidence="5 7" id="KW-0378">Hydrolase</keyword>
<dbReference type="PANTHER" id="PTHR43253:SF1">
    <property type="entry name" value="TRICORN PROTEASE HOMOLOG 2-RELATED"/>
    <property type="match status" value="1"/>
</dbReference>
<comment type="function">
    <text evidence="7">Degrades oligopeptides.</text>
</comment>
<dbReference type="Pfam" id="PF26550">
    <property type="entry name" value="Tricorn_2nd"/>
    <property type="match status" value="1"/>
</dbReference>
<name>A0ABS7E3A3_9GAMM</name>
<dbReference type="SUPFAM" id="SSF69304">
    <property type="entry name" value="Tricorn protease N-terminal domain"/>
    <property type="match status" value="1"/>
</dbReference>
<feature type="compositionally biased region" description="Basic and acidic residues" evidence="8">
    <location>
        <begin position="537"/>
        <end position="556"/>
    </location>
</feature>
<evidence type="ECO:0000313" key="12">
    <source>
        <dbReference type="Proteomes" id="UP001195963"/>
    </source>
</evidence>
<evidence type="ECO:0000313" key="11">
    <source>
        <dbReference type="EMBL" id="MBW8184084.1"/>
    </source>
</evidence>
<dbReference type="Gene3D" id="3.30.750.44">
    <property type="match status" value="1"/>
</dbReference>
<keyword evidence="6 7" id="KW-0720">Serine protease</keyword>
<dbReference type="Gene3D" id="2.120.10.60">
    <property type="entry name" value="Tricorn protease N-terminal domain"/>
    <property type="match status" value="1"/>
</dbReference>
<feature type="region of interest" description="Disordered" evidence="8">
    <location>
        <begin position="537"/>
        <end position="557"/>
    </location>
</feature>
<evidence type="ECO:0000256" key="1">
    <source>
        <dbReference type="ARBA" id="ARBA00004496"/>
    </source>
</evidence>
<evidence type="ECO:0000256" key="3">
    <source>
        <dbReference type="ARBA" id="ARBA00022490"/>
    </source>
</evidence>
<evidence type="ECO:0000256" key="5">
    <source>
        <dbReference type="ARBA" id="ARBA00022801"/>
    </source>
</evidence>
<keyword evidence="9" id="KW-0732">Signal</keyword>
<keyword evidence="12" id="KW-1185">Reference proteome</keyword>
<keyword evidence="3 7" id="KW-0963">Cytoplasm</keyword>
<evidence type="ECO:0000256" key="7">
    <source>
        <dbReference type="PIRNR" id="PIRNR036421"/>
    </source>
</evidence>
<dbReference type="CDD" id="cd07562">
    <property type="entry name" value="Peptidase_S41_TRI"/>
    <property type="match status" value="1"/>
</dbReference>
<dbReference type="SUPFAM" id="SSF52096">
    <property type="entry name" value="ClpP/crotonase"/>
    <property type="match status" value="1"/>
</dbReference>
<comment type="caution">
    <text evidence="11">The sequence shown here is derived from an EMBL/GenBank/DDBJ whole genome shotgun (WGS) entry which is preliminary data.</text>
</comment>
<dbReference type="Gene3D" id="2.30.42.10">
    <property type="match status" value="1"/>
</dbReference>
<keyword evidence="4 7" id="KW-0645">Protease</keyword>
<feature type="signal peptide" evidence="9">
    <location>
        <begin position="1"/>
        <end position="19"/>
    </location>
</feature>
<dbReference type="Proteomes" id="UP001195963">
    <property type="component" value="Unassembled WGS sequence"/>
</dbReference>
<gene>
    <name evidence="11" type="ORF">K0625_10395</name>
</gene>
<dbReference type="EMBL" id="JAHZST010000006">
    <property type="protein sequence ID" value="MBW8184084.1"/>
    <property type="molecule type" value="Genomic_DNA"/>
</dbReference>
<dbReference type="InterPro" id="IPR015943">
    <property type="entry name" value="WD40/YVTN_repeat-like_dom_sf"/>
</dbReference>
<dbReference type="Gene3D" id="3.90.226.10">
    <property type="entry name" value="2-enoyl-CoA Hydratase, Chain A, domain 1"/>
    <property type="match status" value="1"/>
</dbReference>
<dbReference type="Pfam" id="PF03572">
    <property type="entry name" value="Peptidase_S41"/>
    <property type="match status" value="1"/>
</dbReference>
<sequence>MKTKLTLAALCILASSVQAETLLLQEPSIAQDKIAFVYAGDIYVSNKQGQQVTRITSHAANEYAPHLSPDGQWIAFTADYEGNNDVYIVPATGGQPKRLTWHPGTDEVRGWSADGKSVLFTSRRDIAHNRTGQLFSVAIQGGFPTKVMEAVVSDGKINADGAKLAYNPERLAHGGKNGWRNHRGGTTPPVWIYDLNKNSYVEVPHGNFSDSSPMWVGEDIYFISDRSKHKNIYSFKQGQVEQVTHFNQWDVANANAFGSDIVFEKGGAIFLLDTLTGNSKQLSIDIQVDLPQRRTQFKDAMPSLSSSQISSTGKQVLLSARGEVFSVPVKDGSTYNLTNTSGQNERDALWSPLGEQIAYITDKGGDYRLVLADQFGEIQKTLDLGKHTADFSLFSWMPDGKHIVFGDSNMALWLIELKSGKKTKVMKNIAMTSYDVVSSPDSQWLAYTRNNTNYLRDLYLYNINDKSHHKITDGMSDNAEPVFSPDGQYLYFASSTNKGLTAFGLDLSSQERPQRYGLYAAVLQQDGQSPLMPKLADEAHRSVSGSQDKDEEKADDSLPSIDIKGLSKRIVALPVPQRNYWGLTAADDNNLYFIEGVQIGSSIELDGKPLRSSQLKRFNFEERKVDKVADKIESVTVSADGKQLLLVGKGNALSTATVAEKVEVTPLNTADVKARINPTQEWAQIFDEAWRNERDYFYDPKMHGLDWQGVYDKYQPLLKHVGRREDLNNLMREMISEMQVGHNYIIGGDVHREETMKVGLLGADFEVKNGLYRIKNIYTGEAWNPHLKAPLAVPGNKVSVGDYILEVDGQAVDASVNLYSLFVGKVDKQVRLTVSPNGKAKKAHTLVVEPIKSEFDLRHWHWVEDNRNYVTEATDGKVGYVYLPNTTTAGYTSFNRMFFAQVDRKGVILDERSNGGGQAANYIIDVLNRQYLSGWKYRSGDMVYDTPAGAIYGPKVMLIDQDAGSGGDFLPYAFKRLELGTLVGKTTWGGLIGISANRDFIDGGRVTVPNFRFFTPDHEWRVENEGVAPDIEVELDPVAVNKGQDPQLDRAIKEVQQQLKSFKPVRHDTPPAFPTELGR</sequence>
<dbReference type="Pfam" id="PF26549">
    <property type="entry name" value="Tricorn_N"/>
    <property type="match status" value="1"/>
</dbReference>
<reference evidence="11 12" key="1">
    <citation type="submission" date="2021-07" db="EMBL/GenBank/DDBJ databases">
        <title>Shewanella sp. nov, isolated from SCS.</title>
        <authorList>
            <person name="Cao W.R."/>
        </authorList>
    </citation>
    <scope>NUCLEOTIDE SEQUENCE [LARGE SCALE GENOMIC DNA]</scope>
    <source>
        <strain evidence="11 12">NR704-98</strain>
    </source>
</reference>
<dbReference type="RefSeq" id="WP_220109629.1">
    <property type="nucleotide sequence ID" value="NZ_JAHZST010000006.1"/>
</dbReference>
<dbReference type="Gene3D" id="2.130.10.10">
    <property type="entry name" value="YVTN repeat-like/Quinoprotein amine dehydrogenase"/>
    <property type="match status" value="1"/>
</dbReference>
<dbReference type="Pfam" id="PF14685">
    <property type="entry name" value="PDZ_Tricorn"/>
    <property type="match status" value="1"/>
</dbReference>
<evidence type="ECO:0000256" key="6">
    <source>
        <dbReference type="ARBA" id="ARBA00022825"/>
    </source>
</evidence>
<proteinExistence type="inferred from homology"/>
<organism evidence="11 12">
    <name type="scientific">Shewanella nanhaiensis</name>
    <dbReference type="NCBI Taxonomy" id="2864872"/>
    <lineage>
        <taxon>Bacteria</taxon>
        <taxon>Pseudomonadati</taxon>
        <taxon>Pseudomonadota</taxon>
        <taxon>Gammaproteobacteria</taxon>
        <taxon>Alteromonadales</taxon>
        <taxon>Shewanellaceae</taxon>
        <taxon>Shewanella</taxon>
    </lineage>
</organism>
<protein>
    <recommendedName>
        <fullName evidence="7">Tricorn protease homolog</fullName>
        <ecNumber evidence="7">3.4.21.-</ecNumber>
    </recommendedName>
</protein>
<dbReference type="SUPFAM" id="SSF50156">
    <property type="entry name" value="PDZ domain-like"/>
    <property type="match status" value="1"/>
</dbReference>
<dbReference type="InterPro" id="IPR029414">
    <property type="entry name" value="Tricorn_PDZ"/>
</dbReference>
<dbReference type="PIRSF" id="PIRSF036421">
    <property type="entry name" value="Tricorn_protease"/>
    <property type="match status" value="1"/>
</dbReference>
<evidence type="ECO:0000256" key="4">
    <source>
        <dbReference type="ARBA" id="ARBA00022670"/>
    </source>
</evidence>
<dbReference type="InterPro" id="IPR028204">
    <property type="entry name" value="Tricorn_C1"/>
</dbReference>
<comment type="similarity">
    <text evidence="2 7">Belongs to the peptidase S41B family.</text>
</comment>
<dbReference type="Pfam" id="PF14684">
    <property type="entry name" value="Tricorn_C1"/>
    <property type="match status" value="1"/>
</dbReference>
<evidence type="ECO:0000256" key="8">
    <source>
        <dbReference type="SAM" id="MobiDB-lite"/>
    </source>
</evidence>
<feature type="domain" description="Tail specific protease" evidence="10">
    <location>
        <begin position="843"/>
        <end position="1034"/>
    </location>
</feature>
<evidence type="ECO:0000256" key="2">
    <source>
        <dbReference type="ARBA" id="ARBA00008524"/>
    </source>
</evidence>
<dbReference type="InterPro" id="IPR036034">
    <property type="entry name" value="PDZ_sf"/>
</dbReference>
<dbReference type="PANTHER" id="PTHR43253">
    <property type="entry name" value="TRICORN PROTEASE HOMOLOG 2-RELATED"/>
    <property type="match status" value="1"/>
</dbReference>
<dbReference type="SUPFAM" id="SSF69322">
    <property type="entry name" value="Tricorn protease domain 2"/>
    <property type="match status" value="1"/>
</dbReference>
<dbReference type="InterPro" id="IPR012393">
    <property type="entry name" value="Tricorn_protease"/>
</dbReference>